<sequence length="122" mass="14024">MILSSSYAGNLRHLHEYAQDAIAHVRQYGRPNLFITITRNPAWDSMQNLLLPGRSLMDKHDIIACVFRQKLKSLMDMDVLSGMIKENTATCKYTHLALLCNKIISKEIDKDLYEVVTKNMIQ</sequence>
<evidence type="ECO:0000313" key="3">
    <source>
        <dbReference type="Proteomes" id="UP000267606"/>
    </source>
</evidence>
<dbReference type="InterPro" id="IPR025476">
    <property type="entry name" value="Helitron_helicase-like"/>
</dbReference>
<evidence type="ECO:0000313" key="4">
    <source>
        <dbReference type="WBParaSite" id="OFLC_0001508001-mRNA-1"/>
    </source>
</evidence>
<evidence type="ECO:0000313" key="2">
    <source>
        <dbReference type="EMBL" id="VDP20246.1"/>
    </source>
</evidence>
<organism evidence="4">
    <name type="scientific">Onchocerca flexuosa</name>
    <dbReference type="NCBI Taxonomy" id="387005"/>
    <lineage>
        <taxon>Eukaryota</taxon>
        <taxon>Metazoa</taxon>
        <taxon>Ecdysozoa</taxon>
        <taxon>Nematoda</taxon>
        <taxon>Chromadorea</taxon>
        <taxon>Rhabditida</taxon>
        <taxon>Spirurina</taxon>
        <taxon>Spiruromorpha</taxon>
        <taxon>Filarioidea</taxon>
        <taxon>Onchocercidae</taxon>
        <taxon>Onchocerca</taxon>
    </lineage>
</organism>
<reference evidence="4" key="1">
    <citation type="submission" date="2016-06" db="UniProtKB">
        <authorList>
            <consortium name="WormBaseParasite"/>
        </authorList>
    </citation>
    <scope>IDENTIFICATION</scope>
</reference>
<accession>A0A183I5Q7</accession>
<name>A0A183I5Q7_9BILA</name>
<dbReference type="STRING" id="387005.A0A183I5Q7"/>
<dbReference type="EMBL" id="UZAJ01041565">
    <property type="protein sequence ID" value="VDP20246.1"/>
    <property type="molecule type" value="Genomic_DNA"/>
</dbReference>
<dbReference type="WBParaSite" id="OFLC_0001508001-mRNA-1">
    <property type="protein sequence ID" value="OFLC_0001508001-mRNA-1"/>
    <property type="gene ID" value="OFLC_0001508001"/>
</dbReference>
<proteinExistence type="predicted"/>
<keyword evidence="3" id="KW-1185">Reference proteome</keyword>
<evidence type="ECO:0000259" key="1">
    <source>
        <dbReference type="Pfam" id="PF14214"/>
    </source>
</evidence>
<feature type="domain" description="Helitron helicase-like" evidence="1">
    <location>
        <begin position="2"/>
        <end position="79"/>
    </location>
</feature>
<dbReference type="Proteomes" id="UP000267606">
    <property type="component" value="Unassembled WGS sequence"/>
</dbReference>
<dbReference type="Pfam" id="PF14214">
    <property type="entry name" value="Helitron_like_N"/>
    <property type="match status" value="1"/>
</dbReference>
<reference evidence="2 3" key="2">
    <citation type="submission" date="2018-11" db="EMBL/GenBank/DDBJ databases">
        <authorList>
            <consortium name="Pathogen Informatics"/>
        </authorList>
    </citation>
    <scope>NUCLEOTIDE SEQUENCE [LARGE SCALE GENOMIC DNA]</scope>
</reference>
<gene>
    <name evidence="2" type="ORF">OFLC_LOCUS15069</name>
</gene>
<dbReference type="AlphaFoldDB" id="A0A183I5Q7"/>
<protein>
    <submittedName>
        <fullName evidence="4">Helitron_like_N domain-containing protein</fullName>
    </submittedName>
</protein>